<accession>A0A183GSQ2</accession>
<evidence type="ECO:0000259" key="1">
    <source>
        <dbReference type="PROSITE" id="PS51186"/>
    </source>
</evidence>
<dbReference type="Proteomes" id="UP000050761">
    <property type="component" value="Unassembled WGS sequence"/>
</dbReference>
<organism evidence="3 4">
    <name type="scientific">Heligmosomoides polygyrus</name>
    <name type="common">Parasitic roundworm</name>
    <dbReference type="NCBI Taxonomy" id="6339"/>
    <lineage>
        <taxon>Eukaryota</taxon>
        <taxon>Metazoa</taxon>
        <taxon>Ecdysozoa</taxon>
        <taxon>Nematoda</taxon>
        <taxon>Chromadorea</taxon>
        <taxon>Rhabditida</taxon>
        <taxon>Rhabditina</taxon>
        <taxon>Rhabditomorpha</taxon>
        <taxon>Strongyloidea</taxon>
        <taxon>Heligmosomidae</taxon>
        <taxon>Heligmosomoides</taxon>
    </lineage>
</organism>
<proteinExistence type="predicted"/>
<evidence type="ECO:0000313" key="3">
    <source>
        <dbReference type="Proteomes" id="UP000050761"/>
    </source>
</evidence>
<dbReference type="PANTHER" id="PTHR20905">
    <property type="entry name" value="N-ACETYLTRANSFERASE-RELATED"/>
    <property type="match status" value="1"/>
</dbReference>
<name>A0A183GSQ2_HELPZ</name>
<protein>
    <submittedName>
        <fullName evidence="4">N-acetyltransferase domain-containing protein</fullName>
    </submittedName>
</protein>
<reference evidence="2 3" key="1">
    <citation type="submission" date="2018-11" db="EMBL/GenBank/DDBJ databases">
        <authorList>
            <consortium name="Pathogen Informatics"/>
        </authorList>
    </citation>
    <scope>NUCLEOTIDE SEQUENCE [LARGE SCALE GENOMIC DNA]</scope>
</reference>
<dbReference type="PANTHER" id="PTHR20905:SF1">
    <property type="entry name" value="AT07410P-RELATED"/>
    <property type="match status" value="1"/>
</dbReference>
<accession>A0A3P8ID60</accession>
<dbReference type="InterPro" id="IPR016181">
    <property type="entry name" value="Acyl_CoA_acyltransferase"/>
</dbReference>
<dbReference type="Pfam" id="PF13508">
    <property type="entry name" value="Acetyltransf_7"/>
    <property type="match status" value="1"/>
</dbReference>
<dbReference type="GO" id="GO:0008080">
    <property type="term" value="F:N-acetyltransferase activity"/>
    <property type="evidence" value="ECO:0007669"/>
    <property type="project" value="TreeGrafter"/>
</dbReference>
<dbReference type="SUPFAM" id="SSF55729">
    <property type="entry name" value="Acyl-CoA N-acyltransferases (Nat)"/>
    <property type="match status" value="1"/>
</dbReference>
<gene>
    <name evidence="2" type="ORF">HPBE_LOCUS25721</name>
</gene>
<reference evidence="4" key="2">
    <citation type="submission" date="2019-09" db="UniProtKB">
        <authorList>
            <consortium name="WormBaseParasite"/>
        </authorList>
    </citation>
    <scope>IDENTIFICATION</scope>
</reference>
<feature type="domain" description="N-acetyltransferase" evidence="1">
    <location>
        <begin position="41"/>
        <end position="190"/>
    </location>
</feature>
<evidence type="ECO:0000313" key="4">
    <source>
        <dbReference type="WBParaSite" id="HPBE_0002572201-mRNA-1"/>
    </source>
</evidence>
<dbReference type="PROSITE" id="PS51186">
    <property type="entry name" value="GNAT"/>
    <property type="match status" value="1"/>
</dbReference>
<dbReference type="OrthoDB" id="5799199at2759"/>
<evidence type="ECO:0000313" key="2">
    <source>
        <dbReference type="EMBL" id="VDP53376.1"/>
    </source>
</evidence>
<dbReference type="EMBL" id="UZAH01038471">
    <property type="protein sequence ID" value="VDP53376.1"/>
    <property type="molecule type" value="Genomic_DNA"/>
</dbReference>
<dbReference type="AlphaFoldDB" id="A0A183GSQ2"/>
<keyword evidence="3" id="KW-1185">Reference proteome</keyword>
<dbReference type="InterPro" id="IPR000182">
    <property type="entry name" value="GNAT_dom"/>
</dbReference>
<dbReference type="WBParaSite" id="HPBE_0002572201-mRNA-1">
    <property type="protein sequence ID" value="HPBE_0002572201-mRNA-1"/>
    <property type="gene ID" value="HPBE_0002572201"/>
</dbReference>
<dbReference type="Gene3D" id="3.40.630.30">
    <property type="match status" value="1"/>
</dbReference>
<sequence>MFEPNEHDFSDLFNDIAHSACKDNISSVAYKNDSVIAIVLNTIKQYSDVDYIPKIDLNTDFADEIERGEYKSHKENQIVTFLNAIEQHQFDLLGKDVKLFKVEIICVSDQARGLGIAKELMRRSFEAAHSEKCSWMAATCTAVASQTLFAKLGFSTFFEMPFEKYRENGKIVFNNPPDNGKSAKFMAIRL</sequence>
<dbReference type="CDD" id="cd04301">
    <property type="entry name" value="NAT_SF"/>
    <property type="match status" value="1"/>
</dbReference>